<dbReference type="GO" id="GO:0016604">
    <property type="term" value="C:nuclear body"/>
    <property type="evidence" value="ECO:0007669"/>
    <property type="project" value="TreeGrafter"/>
</dbReference>
<evidence type="ECO:0000256" key="1">
    <source>
        <dbReference type="ARBA" id="ARBA00006395"/>
    </source>
</evidence>
<dbReference type="EMBL" id="QPFP01000013">
    <property type="protein sequence ID" value="TEB32972.1"/>
    <property type="molecule type" value="Genomic_DNA"/>
</dbReference>
<comment type="caution">
    <text evidence="5">The sequence shown here is derived from an EMBL/GenBank/DDBJ whole genome shotgun (WGS) entry which is preliminary data.</text>
</comment>
<dbReference type="GO" id="GO:0031422">
    <property type="term" value="C:RecQ family helicase-topoisomerase III complex"/>
    <property type="evidence" value="ECO:0007669"/>
    <property type="project" value="TreeGrafter"/>
</dbReference>
<evidence type="ECO:0000259" key="4">
    <source>
        <dbReference type="Pfam" id="PF08585"/>
    </source>
</evidence>
<organism evidence="5 6">
    <name type="scientific">Coprinellus micaceus</name>
    <name type="common">Glistening ink-cap mushroom</name>
    <name type="synonym">Coprinus micaceus</name>
    <dbReference type="NCBI Taxonomy" id="71717"/>
    <lineage>
        <taxon>Eukaryota</taxon>
        <taxon>Fungi</taxon>
        <taxon>Dikarya</taxon>
        <taxon>Basidiomycota</taxon>
        <taxon>Agaricomycotina</taxon>
        <taxon>Agaricomycetes</taxon>
        <taxon>Agaricomycetidae</taxon>
        <taxon>Agaricales</taxon>
        <taxon>Agaricineae</taxon>
        <taxon>Psathyrellaceae</taxon>
        <taxon>Coprinellus</taxon>
    </lineage>
</organism>
<evidence type="ECO:0000313" key="5">
    <source>
        <dbReference type="EMBL" id="TEB32972.1"/>
    </source>
</evidence>
<dbReference type="InterPro" id="IPR042470">
    <property type="entry name" value="RMI1_N_C_sf"/>
</dbReference>
<protein>
    <recommendedName>
        <fullName evidence="2">RecQ-mediated genome instability protein 1</fullName>
    </recommendedName>
</protein>
<evidence type="ECO:0000256" key="2">
    <source>
        <dbReference type="ARBA" id="ARBA00018987"/>
    </source>
</evidence>
<sequence>MPRKGRKDERLHQPKFDPNHPPVKPPYPSPSRVWRSAEEYNGWENQCERLRNQWKKDIEDWKALYITDSDWEDWGLEEEGGENLTAGLEDPQWGPQPTYAAVSYYYPGLGPDDPRATTEQLEAILPALAKLLGTYHERPVGPTVSNVGGSSQAGYALREPSRIVITSSSLGVKGRFNNGTVKSTPAPSSHENPIFLSKGDSYIANRRKPSHPATFRLFSPTNMKPFQVDPRLIQQVGSAYPCPTVAHEFLRKIASDVLESRMDDEDFSFPQYGQTVSEALQCSSFRDMAEPGTGLPNRIHQPHVHTTLGGPVVLELVHLTDVGVSAMALENARQRRERRLFLDELACRSDSYEGQVQRDLEWLKPGLEEYPRKRLKLFLSDGTVEIQAIELERLEGLALGTTPMGTKVHLENVEVVGGIAYLRNAQVTILGGVVEGLQKAHRTRLYEELSQRMREEAAEAHVQGLSPEGLYRERRTDNSGLKEGRSASTDE</sequence>
<dbReference type="Proteomes" id="UP000298030">
    <property type="component" value="Unassembled WGS sequence"/>
</dbReference>
<dbReference type="GO" id="GO:0000712">
    <property type="term" value="P:resolution of meiotic recombination intermediates"/>
    <property type="evidence" value="ECO:0007669"/>
    <property type="project" value="TreeGrafter"/>
</dbReference>
<feature type="compositionally biased region" description="Pro residues" evidence="3">
    <location>
        <begin position="19"/>
        <end position="29"/>
    </location>
</feature>
<dbReference type="STRING" id="71717.A0A4Y7THC1"/>
<proteinExistence type="inferred from homology"/>
<dbReference type="Gene3D" id="2.40.50.770">
    <property type="entry name" value="RecQ-mediated genome instability protein Rmi1, C-terminal domain"/>
    <property type="match status" value="1"/>
</dbReference>
<feature type="compositionally biased region" description="Basic and acidic residues" evidence="3">
    <location>
        <begin position="1"/>
        <end position="18"/>
    </location>
</feature>
<keyword evidence="6" id="KW-1185">Reference proteome</keyword>
<feature type="region of interest" description="Disordered" evidence="3">
    <location>
        <begin position="1"/>
        <end position="31"/>
    </location>
</feature>
<feature type="region of interest" description="Disordered" evidence="3">
    <location>
        <begin position="457"/>
        <end position="491"/>
    </location>
</feature>
<dbReference type="PANTHER" id="PTHR14790:SF15">
    <property type="entry name" value="RECQ-MEDIATED GENOME INSTABILITY PROTEIN 1"/>
    <property type="match status" value="1"/>
</dbReference>
<dbReference type="InterPro" id="IPR013894">
    <property type="entry name" value="RMI1_OB"/>
</dbReference>
<dbReference type="OrthoDB" id="341511at2759"/>
<feature type="compositionally biased region" description="Basic and acidic residues" evidence="3">
    <location>
        <begin position="470"/>
        <end position="485"/>
    </location>
</feature>
<reference evidence="5 6" key="1">
    <citation type="journal article" date="2019" name="Nat. Ecol. Evol.">
        <title>Megaphylogeny resolves global patterns of mushroom evolution.</title>
        <authorList>
            <person name="Varga T."/>
            <person name="Krizsan K."/>
            <person name="Foldi C."/>
            <person name="Dima B."/>
            <person name="Sanchez-Garcia M."/>
            <person name="Sanchez-Ramirez S."/>
            <person name="Szollosi G.J."/>
            <person name="Szarkandi J.G."/>
            <person name="Papp V."/>
            <person name="Albert L."/>
            <person name="Andreopoulos W."/>
            <person name="Angelini C."/>
            <person name="Antonin V."/>
            <person name="Barry K.W."/>
            <person name="Bougher N.L."/>
            <person name="Buchanan P."/>
            <person name="Buyck B."/>
            <person name="Bense V."/>
            <person name="Catcheside P."/>
            <person name="Chovatia M."/>
            <person name="Cooper J."/>
            <person name="Damon W."/>
            <person name="Desjardin D."/>
            <person name="Finy P."/>
            <person name="Geml J."/>
            <person name="Haridas S."/>
            <person name="Hughes K."/>
            <person name="Justo A."/>
            <person name="Karasinski D."/>
            <person name="Kautmanova I."/>
            <person name="Kiss B."/>
            <person name="Kocsube S."/>
            <person name="Kotiranta H."/>
            <person name="LaButti K.M."/>
            <person name="Lechner B.E."/>
            <person name="Liimatainen K."/>
            <person name="Lipzen A."/>
            <person name="Lukacs Z."/>
            <person name="Mihaltcheva S."/>
            <person name="Morgado L.N."/>
            <person name="Niskanen T."/>
            <person name="Noordeloos M.E."/>
            <person name="Ohm R.A."/>
            <person name="Ortiz-Santana B."/>
            <person name="Ovrebo C."/>
            <person name="Racz N."/>
            <person name="Riley R."/>
            <person name="Savchenko A."/>
            <person name="Shiryaev A."/>
            <person name="Soop K."/>
            <person name="Spirin V."/>
            <person name="Szebenyi C."/>
            <person name="Tomsovsky M."/>
            <person name="Tulloss R.E."/>
            <person name="Uehling J."/>
            <person name="Grigoriev I.V."/>
            <person name="Vagvolgyi C."/>
            <person name="Papp T."/>
            <person name="Martin F.M."/>
            <person name="Miettinen O."/>
            <person name="Hibbett D.S."/>
            <person name="Nagy L.G."/>
        </authorList>
    </citation>
    <scope>NUCLEOTIDE SEQUENCE [LARGE SCALE GENOMIC DNA]</scope>
    <source>
        <strain evidence="5 6">FP101781</strain>
    </source>
</reference>
<gene>
    <name evidence="5" type="ORF">FA13DRAFT_1790048</name>
</gene>
<dbReference type="PANTHER" id="PTHR14790">
    <property type="entry name" value="RECQ-MEDIATED GENOME INSTABILITY PROTEIN 1 RMI1"/>
    <property type="match status" value="1"/>
</dbReference>
<dbReference type="Pfam" id="PF08585">
    <property type="entry name" value="RMI1_N_C"/>
    <property type="match status" value="1"/>
</dbReference>
<name>A0A4Y7THC1_COPMI</name>
<feature type="domain" description="RecQ mediated genome instability protein 1 OB-fold" evidence="4">
    <location>
        <begin position="295"/>
        <end position="443"/>
    </location>
</feature>
<dbReference type="AlphaFoldDB" id="A0A4Y7THC1"/>
<evidence type="ECO:0000256" key="3">
    <source>
        <dbReference type="SAM" id="MobiDB-lite"/>
    </source>
</evidence>
<comment type="similarity">
    <text evidence="1">Belongs to the RMI1 family.</text>
</comment>
<accession>A0A4Y7THC1</accession>
<dbReference type="GO" id="GO:0000724">
    <property type="term" value="P:double-strand break repair via homologous recombination"/>
    <property type="evidence" value="ECO:0007669"/>
    <property type="project" value="TreeGrafter"/>
</dbReference>
<evidence type="ECO:0000313" key="6">
    <source>
        <dbReference type="Proteomes" id="UP000298030"/>
    </source>
</evidence>